<gene>
    <name evidence="2" type="ORF">IR015_22560</name>
</gene>
<keyword evidence="1" id="KW-0732">Signal</keyword>
<evidence type="ECO:0008006" key="4">
    <source>
        <dbReference type="Google" id="ProtNLM"/>
    </source>
</evidence>
<dbReference type="AlphaFoldDB" id="A0AAW4C0V1"/>
<sequence length="165" mass="17974">MNIRVLLASALTVTSSYAIALEPKHLDIAVNAVVAAPAFEYKPIGEWGNSPVKLQFKKDSQHFPPVKHTAFLKSPNGAVTVKYAGKTPEFLDDNGKSVGLRYIMSINGKKLPDDGSSVQVLPAAEAAVGKEVDFYFRPMTLINWVARPGTYTAQVELVFETEPPL</sequence>
<name>A0AAW4C0V1_PSEPU</name>
<dbReference type="RefSeq" id="WP_196183469.1">
    <property type="nucleotide sequence ID" value="NZ_JADLJW010000040.1"/>
</dbReference>
<reference evidence="2" key="1">
    <citation type="submission" date="2020-10" db="EMBL/GenBank/DDBJ databases">
        <title>Genome sequences of Pseudomonas isolates.</title>
        <authorList>
            <person name="Wessels L."/>
            <person name="Reich F."/>
            <person name="Hammerl J."/>
        </authorList>
    </citation>
    <scope>NUCLEOTIDE SEQUENCE</scope>
    <source>
        <strain evidence="2">20-MO00640-0</strain>
    </source>
</reference>
<feature type="signal peptide" evidence="1">
    <location>
        <begin position="1"/>
        <end position="20"/>
    </location>
</feature>
<proteinExistence type="predicted"/>
<comment type="caution">
    <text evidence="2">The sequence shown here is derived from an EMBL/GenBank/DDBJ whole genome shotgun (WGS) entry which is preliminary data.</text>
</comment>
<feature type="chain" id="PRO_5043711243" description="Adhesin" evidence="1">
    <location>
        <begin position="21"/>
        <end position="165"/>
    </location>
</feature>
<evidence type="ECO:0000313" key="3">
    <source>
        <dbReference type="Proteomes" id="UP000639504"/>
    </source>
</evidence>
<evidence type="ECO:0000256" key="1">
    <source>
        <dbReference type="SAM" id="SignalP"/>
    </source>
</evidence>
<dbReference type="Proteomes" id="UP000639504">
    <property type="component" value="Unassembled WGS sequence"/>
</dbReference>
<accession>A0AAW4C0V1</accession>
<dbReference type="EMBL" id="JADLKB010000035">
    <property type="protein sequence ID" value="MBF8738192.1"/>
    <property type="molecule type" value="Genomic_DNA"/>
</dbReference>
<protein>
    <recommendedName>
        <fullName evidence="4">Adhesin</fullName>
    </recommendedName>
</protein>
<organism evidence="2 3">
    <name type="scientific">Pseudomonas putida</name>
    <name type="common">Arthrobacter siderocapsulatus</name>
    <dbReference type="NCBI Taxonomy" id="303"/>
    <lineage>
        <taxon>Bacteria</taxon>
        <taxon>Pseudomonadati</taxon>
        <taxon>Pseudomonadota</taxon>
        <taxon>Gammaproteobacteria</taxon>
        <taxon>Pseudomonadales</taxon>
        <taxon>Pseudomonadaceae</taxon>
        <taxon>Pseudomonas</taxon>
    </lineage>
</organism>
<evidence type="ECO:0000313" key="2">
    <source>
        <dbReference type="EMBL" id="MBF8738192.1"/>
    </source>
</evidence>